<keyword evidence="3" id="KW-1185">Reference proteome</keyword>
<evidence type="ECO:0000313" key="3">
    <source>
        <dbReference type="Proteomes" id="UP001159363"/>
    </source>
</evidence>
<feature type="compositionally biased region" description="Acidic residues" evidence="1">
    <location>
        <begin position="124"/>
        <end position="137"/>
    </location>
</feature>
<comment type="caution">
    <text evidence="2">The sequence shown here is derived from an EMBL/GenBank/DDBJ whole genome shotgun (WGS) entry which is preliminary data.</text>
</comment>
<organism evidence="2 3">
    <name type="scientific">Dryococelus australis</name>
    <dbReference type="NCBI Taxonomy" id="614101"/>
    <lineage>
        <taxon>Eukaryota</taxon>
        <taxon>Metazoa</taxon>
        <taxon>Ecdysozoa</taxon>
        <taxon>Arthropoda</taxon>
        <taxon>Hexapoda</taxon>
        <taxon>Insecta</taxon>
        <taxon>Pterygota</taxon>
        <taxon>Neoptera</taxon>
        <taxon>Polyneoptera</taxon>
        <taxon>Phasmatodea</taxon>
        <taxon>Verophasmatodea</taxon>
        <taxon>Anareolatae</taxon>
        <taxon>Phasmatidae</taxon>
        <taxon>Eurycanthinae</taxon>
        <taxon>Dryococelus</taxon>
    </lineage>
</organism>
<gene>
    <name evidence="2" type="ORF">PR048_026771</name>
</gene>
<proteinExistence type="predicted"/>
<reference evidence="2 3" key="1">
    <citation type="submission" date="2023-02" db="EMBL/GenBank/DDBJ databases">
        <title>LHISI_Scaffold_Assembly.</title>
        <authorList>
            <person name="Stuart O.P."/>
            <person name="Cleave R."/>
            <person name="Magrath M.J.L."/>
            <person name="Mikheyev A.S."/>
        </authorList>
    </citation>
    <scope>NUCLEOTIDE SEQUENCE [LARGE SCALE GENOMIC DNA]</scope>
    <source>
        <strain evidence="2">Daus_M_001</strain>
        <tissue evidence="2">Leg muscle</tissue>
    </source>
</reference>
<evidence type="ECO:0000313" key="2">
    <source>
        <dbReference type="EMBL" id="KAJ8873154.1"/>
    </source>
</evidence>
<dbReference type="Proteomes" id="UP001159363">
    <property type="component" value="Chromosome 10"/>
</dbReference>
<feature type="region of interest" description="Disordered" evidence="1">
    <location>
        <begin position="104"/>
        <end position="148"/>
    </location>
</feature>
<dbReference type="EMBL" id="JARBHB010000011">
    <property type="protein sequence ID" value="KAJ8873154.1"/>
    <property type="molecule type" value="Genomic_DNA"/>
</dbReference>
<feature type="compositionally biased region" description="Basic and acidic residues" evidence="1">
    <location>
        <begin position="112"/>
        <end position="123"/>
    </location>
</feature>
<name>A0ABQ9GMA1_9NEOP</name>
<sequence>MAESNALLILITNMTEDKLEKVIRFSTVCELWMEFHRLFDRGSEYKVYDDDFSRFRSIYFMRQKSDLPEKIKQRLMMTYAPEEQNGGSVRENRTLLETVHSVMHAHGNIPRNNEDHDTGQDELRGDEEEEEFTEEQADNTQHERELRN</sequence>
<accession>A0ABQ9GMA1</accession>
<protein>
    <submittedName>
        <fullName evidence="2">Uncharacterized protein</fullName>
    </submittedName>
</protein>
<evidence type="ECO:0000256" key="1">
    <source>
        <dbReference type="SAM" id="MobiDB-lite"/>
    </source>
</evidence>